<organism evidence="1 2">
    <name type="scientific">Onychostoma macrolepis</name>
    <dbReference type="NCBI Taxonomy" id="369639"/>
    <lineage>
        <taxon>Eukaryota</taxon>
        <taxon>Metazoa</taxon>
        <taxon>Chordata</taxon>
        <taxon>Craniata</taxon>
        <taxon>Vertebrata</taxon>
        <taxon>Euteleostomi</taxon>
        <taxon>Actinopterygii</taxon>
        <taxon>Neopterygii</taxon>
        <taxon>Teleostei</taxon>
        <taxon>Ostariophysi</taxon>
        <taxon>Cypriniformes</taxon>
        <taxon>Cyprinidae</taxon>
        <taxon>Acrossocheilinae</taxon>
        <taxon>Onychostoma</taxon>
    </lineage>
</organism>
<evidence type="ECO:0000313" key="2">
    <source>
        <dbReference type="Proteomes" id="UP000579812"/>
    </source>
</evidence>
<comment type="caution">
    <text evidence="1">The sequence shown here is derived from an EMBL/GenBank/DDBJ whole genome shotgun (WGS) entry which is preliminary data.</text>
</comment>
<dbReference type="AlphaFoldDB" id="A0A7J6BU99"/>
<dbReference type="Proteomes" id="UP000579812">
    <property type="component" value="Unassembled WGS sequence"/>
</dbReference>
<accession>A0A7J6BU99</accession>
<protein>
    <submittedName>
        <fullName evidence="1">Uncharacterized protein</fullName>
    </submittedName>
</protein>
<sequence>MEKSQWDLKPVRFQRRRHTQLDDFVHIYQISHNALLREFSDSTRKKKTHRVEVERWKQRRRSKKGIYVSPLLKVFPFKKATKHKVLTKKNWTTGSKTRRKCLQAKPDTQSDENKGEKAIVLTPIAELLTATPEKSLEEEHLTDVEACATSLTETTEDILIQSADTKAKKDSTQ</sequence>
<dbReference type="EMBL" id="JAAMOB010000022">
    <property type="protein sequence ID" value="KAF4098083.1"/>
    <property type="molecule type" value="Genomic_DNA"/>
</dbReference>
<gene>
    <name evidence="1" type="ORF">G5714_022091</name>
</gene>
<name>A0A7J6BU99_9TELE</name>
<proteinExistence type="predicted"/>
<evidence type="ECO:0000313" key="1">
    <source>
        <dbReference type="EMBL" id="KAF4098083.1"/>
    </source>
</evidence>
<reference evidence="1 2" key="1">
    <citation type="submission" date="2020-04" db="EMBL/GenBank/DDBJ databases">
        <title>Chromosome-level genome assembly of a cyprinid fish Onychostoma macrolepis by integration of Nanopore Sequencing, Bionano and Hi-C technology.</title>
        <authorList>
            <person name="Wang D."/>
        </authorList>
    </citation>
    <scope>NUCLEOTIDE SEQUENCE [LARGE SCALE GENOMIC DNA]</scope>
    <source>
        <strain evidence="1">SWU-2019</strain>
        <tissue evidence="1">Muscle</tissue>
    </source>
</reference>
<keyword evidence="2" id="KW-1185">Reference proteome</keyword>